<organism evidence="3">
    <name type="scientific">Ignisphaera aggregans</name>
    <dbReference type="NCBI Taxonomy" id="334771"/>
    <lineage>
        <taxon>Archaea</taxon>
        <taxon>Thermoproteota</taxon>
        <taxon>Thermoprotei</taxon>
        <taxon>Desulfurococcales</taxon>
        <taxon>Desulfurococcaceae</taxon>
        <taxon>Ignisphaera</taxon>
    </lineage>
</organism>
<dbReference type="EMBL" id="DRYQ01000030">
    <property type="protein sequence ID" value="HHQ50156.1"/>
    <property type="molecule type" value="Genomic_DNA"/>
</dbReference>
<dbReference type="SUPFAM" id="SSF102114">
    <property type="entry name" value="Radical SAM enzymes"/>
    <property type="match status" value="1"/>
</dbReference>
<dbReference type="SMART" id="SM00729">
    <property type="entry name" value="Elp3"/>
    <property type="match status" value="1"/>
</dbReference>
<dbReference type="GO" id="GO:0051536">
    <property type="term" value="F:iron-sulfur cluster binding"/>
    <property type="evidence" value="ECO:0007669"/>
    <property type="project" value="InterPro"/>
</dbReference>
<evidence type="ECO:0000313" key="3">
    <source>
        <dbReference type="EMBL" id="HHQ50156.1"/>
    </source>
</evidence>
<dbReference type="GO" id="GO:0003824">
    <property type="term" value="F:catalytic activity"/>
    <property type="evidence" value="ECO:0007669"/>
    <property type="project" value="InterPro"/>
</dbReference>
<dbReference type="CDD" id="cd01335">
    <property type="entry name" value="Radical_SAM"/>
    <property type="match status" value="1"/>
</dbReference>
<dbReference type="EMBL" id="DSLL01000034">
    <property type="protein sequence ID" value="HEH31329.1"/>
    <property type="molecule type" value="Genomic_DNA"/>
</dbReference>
<feature type="domain" description="Radical SAM core" evidence="1">
    <location>
        <begin position="211"/>
        <end position="458"/>
    </location>
</feature>
<dbReference type="InterPro" id="IPR007197">
    <property type="entry name" value="rSAM"/>
</dbReference>
<evidence type="ECO:0000313" key="2">
    <source>
        <dbReference type="EMBL" id="HEH31329.1"/>
    </source>
</evidence>
<dbReference type="SFLD" id="SFLDG01082">
    <property type="entry name" value="B12-binding_domain_containing"/>
    <property type="match status" value="1"/>
</dbReference>
<dbReference type="PANTHER" id="PTHR42731">
    <property type="entry name" value="SLL1084 PROTEIN"/>
    <property type="match status" value="1"/>
</dbReference>
<proteinExistence type="predicted"/>
<evidence type="ECO:0000259" key="1">
    <source>
        <dbReference type="PROSITE" id="PS51918"/>
    </source>
</evidence>
<dbReference type="Pfam" id="PF04055">
    <property type="entry name" value="Radical_SAM"/>
    <property type="match status" value="1"/>
</dbReference>
<gene>
    <name evidence="3" type="ORF">ENM66_02255</name>
    <name evidence="2" type="ORF">ENP99_04375</name>
</gene>
<dbReference type="InterPro" id="IPR006638">
    <property type="entry name" value="Elp3/MiaA/NifB-like_rSAM"/>
</dbReference>
<sequence length="528" mass="59739">MKVILTAPADEMSEYNGNPAIAFAAGFSKPFFIPMMYIKRFLYRDPVYKDMGGLPAPLGLRRIEASLIESGIFRAEEIAVVHPDDIEDFVGKDTKIVGVSVKDPLGLGYVSLTYSTLLGFGEPITKLEFINLMKKLMELKRRYKFRVVVGGAGVWQLTMYGSIDDFGIDVVIENEGELVAPKVFADLSLGAQTKRIIDGGIVSVEKIPNIRGSTVYGAVEITRGCGRGCMFCTPTMRLKRDIPLEVILKDIETNLKHGKNRALLVTEDLFLYGAKVPWEPYGDAITRLIDSITQLKNRGLQVIQVTHVNLAAVHYRKDVFKIISEKLYEFAWFKLKGRYINTVEVGIESGSHKIIGKLMRGKVLPYSPEEWFNVVLEALTYLEENNWVPLATIIVGLPGEEVDDAYKTLNLIDEINRHDLKTFLVPLLFVPLGGSALEDQPIKSFNELNEVQLDIFAECWKHNVRVWGEDHFKNYSWIQKKMLGLLAGIYVKTKAREYPWRRKIAIEVYKELKELLSSGKTDGTQRFE</sequence>
<dbReference type="PANTHER" id="PTHR42731:SF4">
    <property type="entry name" value="RADICAL SAM DOMAIN PROTEIN"/>
    <property type="match status" value="1"/>
</dbReference>
<comment type="caution">
    <text evidence="3">The sequence shown here is derived from an EMBL/GenBank/DDBJ whole genome shotgun (WGS) entry which is preliminary data.</text>
</comment>
<dbReference type="SFLD" id="SFLDS00029">
    <property type="entry name" value="Radical_SAM"/>
    <property type="match status" value="1"/>
</dbReference>
<dbReference type="AlphaFoldDB" id="A0A7J3Z5U4"/>
<dbReference type="InterPro" id="IPR058240">
    <property type="entry name" value="rSAM_sf"/>
</dbReference>
<dbReference type="PROSITE" id="PS51918">
    <property type="entry name" value="RADICAL_SAM"/>
    <property type="match status" value="1"/>
</dbReference>
<reference evidence="3" key="1">
    <citation type="journal article" date="2020" name="mSystems">
        <title>Genome- and Community-Level Interaction Insights into Carbon Utilization and Element Cycling Functions of Hydrothermarchaeota in Hydrothermal Sediment.</title>
        <authorList>
            <person name="Zhou Z."/>
            <person name="Liu Y."/>
            <person name="Xu W."/>
            <person name="Pan J."/>
            <person name="Luo Z.H."/>
            <person name="Li M."/>
        </authorList>
    </citation>
    <scope>NUCLEOTIDE SEQUENCE [LARGE SCALE GENOMIC DNA]</scope>
    <source>
        <strain evidence="3">SpSt-1105</strain>
        <strain evidence="2">SpSt-27</strain>
    </source>
</reference>
<dbReference type="Gene3D" id="3.80.30.20">
    <property type="entry name" value="tm_1862 like domain"/>
    <property type="match status" value="1"/>
</dbReference>
<name>A0A7J3Z5U4_9CREN</name>
<accession>A0A7J3Z5U4</accession>
<dbReference type="InterPro" id="IPR023404">
    <property type="entry name" value="rSAM_horseshoe"/>
</dbReference>
<protein>
    <submittedName>
        <fullName evidence="3">B12-binding domain-containing radical SAM protein</fullName>
    </submittedName>
</protein>